<feature type="transmembrane region" description="Helical" evidence="5">
    <location>
        <begin position="209"/>
        <end position="225"/>
    </location>
</feature>
<feature type="transmembrane region" description="Helical" evidence="5">
    <location>
        <begin position="319"/>
        <end position="340"/>
    </location>
</feature>
<keyword evidence="7" id="KW-1185">Reference proteome</keyword>
<dbReference type="InterPro" id="IPR052556">
    <property type="entry name" value="PolySynth_Transporter"/>
</dbReference>
<keyword evidence="3 5" id="KW-1133">Transmembrane helix</keyword>
<organism evidence="6 7">
    <name type="scientific">Lacrimispora celerecrescens</name>
    <dbReference type="NCBI Taxonomy" id="29354"/>
    <lineage>
        <taxon>Bacteria</taxon>
        <taxon>Bacillati</taxon>
        <taxon>Bacillota</taxon>
        <taxon>Clostridia</taxon>
        <taxon>Lachnospirales</taxon>
        <taxon>Lachnospiraceae</taxon>
        <taxon>Lacrimispora</taxon>
    </lineage>
</organism>
<evidence type="ECO:0000256" key="3">
    <source>
        <dbReference type="ARBA" id="ARBA00022989"/>
    </source>
</evidence>
<protein>
    <submittedName>
        <fullName evidence="6">Polysaccharide biosynthesis protein</fullName>
    </submittedName>
</protein>
<dbReference type="CDD" id="cd13128">
    <property type="entry name" value="MATE_Wzx_like"/>
    <property type="match status" value="1"/>
</dbReference>
<feature type="transmembrane region" description="Helical" evidence="5">
    <location>
        <begin position="352"/>
        <end position="372"/>
    </location>
</feature>
<proteinExistence type="predicted"/>
<sequence length="481" mass="53940">MGSIKKNFIYNIIYQMLVLILPLITTPYISRVFGAENIGIYSYTYSVAYYFVLIAMLGVNNYGNRSCARVRDEREKLSQTFWSIYFLQLILSVICTLSYLIYALLIVKNNFIITLLQTFYVISTAFDINWFFFSLEKFKVTIARNLFVKLFTILMIFLMVKSKNSLCIYTAIMSLGTLLSQLVVWPFLKSEVDFYTPKAKEMLGHLKPNLILFVPAVAVSLYKYMDKIMIGLMSDMSQEGYFAQAEKILQIPLGIISALGTVMLPRMSNIAEKYDIKESVKLIDKSMLFISFLAPALAFGLAGISSTFIPLFLGDGYTLCINILTGLSLSVLPVAWANIIRTQYLIPYKKDTVYLYTVALGAVVNFIVNGLLIGSLGAMGAVVGTVFAEMSVAISQTFMVRKALPVTKYLKDFTPFFIAGAVMFVILRKVDFGANPYVELLGKIGLGAGFYTAVSFVIMEISHKGVLNELANGFRKKEKML</sequence>
<accession>A0A084JQG9</accession>
<dbReference type="PANTHER" id="PTHR43424:SF1">
    <property type="entry name" value="LOCUS PUTATIVE PROTEIN 1-RELATED"/>
    <property type="match status" value="1"/>
</dbReference>
<feature type="transmembrane region" description="Helical" evidence="5">
    <location>
        <begin position="168"/>
        <end position="188"/>
    </location>
</feature>
<evidence type="ECO:0000313" key="6">
    <source>
        <dbReference type="EMBL" id="KEZ91203.1"/>
    </source>
</evidence>
<dbReference type="STRING" id="29354.IO98_03900"/>
<feature type="transmembrane region" description="Helical" evidence="5">
    <location>
        <begin position="412"/>
        <end position="428"/>
    </location>
</feature>
<comment type="subcellular location">
    <subcellularLocation>
        <location evidence="1">Membrane</location>
        <topology evidence="1">Multi-pass membrane protein</topology>
    </subcellularLocation>
</comment>
<evidence type="ECO:0000256" key="5">
    <source>
        <dbReference type="SAM" id="Phobius"/>
    </source>
</evidence>
<feature type="transmembrane region" description="Helical" evidence="5">
    <location>
        <begin position="440"/>
        <end position="459"/>
    </location>
</feature>
<dbReference type="Pfam" id="PF01943">
    <property type="entry name" value="Polysacc_synt"/>
    <property type="match status" value="1"/>
</dbReference>
<feature type="transmembrane region" description="Helical" evidence="5">
    <location>
        <begin position="12"/>
        <end position="30"/>
    </location>
</feature>
<reference evidence="6 7" key="1">
    <citation type="submission" date="2014-07" db="EMBL/GenBank/DDBJ databases">
        <title>Draft genome of Clostridium celerecrescens 152B isolated from sediments associated with methane hydrate from Krishna Godavari basin.</title>
        <authorList>
            <person name="Honkalas V.S."/>
            <person name="Dabir A.P."/>
            <person name="Arora P."/>
            <person name="Dhakephalkar P.K."/>
        </authorList>
    </citation>
    <scope>NUCLEOTIDE SEQUENCE [LARGE SCALE GENOMIC DNA]</scope>
    <source>
        <strain evidence="6 7">152B</strain>
    </source>
</reference>
<feature type="transmembrane region" description="Helical" evidence="5">
    <location>
        <begin position="288"/>
        <end position="313"/>
    </location>
</feature>
<evidence type="ECO:0000256" key="1">
    <source>
        <dbReference type="ARBA" id="ARBA00004141"/>
    </source>
</evidence>
<feature type="transmembrane region" description="Helical" evidence="5">
    <location>
        <begin position="378"/>
        <end position="400"/>
    </location>
</feature>
<dbReference type="InterPro" id="IPR002797">
    <property type="entry name" value="Polysacc_synth"/>
</dbReference>
<gene>
    <name evidence="6" type="ORF">IO98_03900</name>
</gene>
<feature type="transmembrane region" description="Helical" evidence="5">
    <location>
        <begin position="145"/>
        <end position="162"/>
    </location>
</feature>
<feature type="transmembrane region" description="Helical" evidence="5">
    <location>
        <begin position="42"/>
        <end position="63"/>
    </location>
</feature>
<dbReference type="AlphaFoldDB" id="A0A084JQG9"/>
<dbReference type="PANTHER" id="PTHR43424">
    <property type="entry name" value="LOCUS PUTATIVE PROTEIN 1-RELATED"/>
    <property type="match status" value="1"/>
</dbReference>
<evidence type="ECO:0000256" key="2">
    <source>
        <dbReference type="ARBA" id="ARBA00022692"/>
    </source>
</evidence>
<keyword evidence="2 5" id="KW-0812">Transmembrane</keyword>
<comment type="caution">
    <text evidence="6">The sequence shown here is derived from an EMBL/GenBank/DDBJ whole genome shotgun (WGS) entry which is preliminary data.</text>
</comment>
<evidence type="ECO:0000256" key="4">
    <source>
        <dbReference type="ARBA" id="ARBA00023136"/>
    </source>
</evidence>
<feature type="transmembrane region" description="Helical" evidence="5">
    <location>
        <begin position="84"/>
        <end position="105"/>
    </location>
</feature>
<dbReference type="OrthoDB" id="9815702at2"/>
<feature type="transmembrane region" description="Helical" evidence="5">
    <location>
        <begin position="111"/>
        <end position="133"/>
    </location>
</feature>
<feature type="transmembrane region" description="Helical" evidence="5">
    <location>
        <begin position="248"/>
        <end position="267"/>
    </location>
</feature>
<evidence type="ECO:0000313" key="7">
    <source>
        <dbReference type="Proteomes" id="UP000028525"/>
    </source>
</evidence>
<dbReference type="RefSeq" id="WP_038278081.1">
    <property type="nucleotide sequence ID" value="NZ_JPME01000006.1"/>
</dbReference>
<name>A0A084JQG9_9FIRM</name>
<dbReference type="GO" id="GO:0016020">
    <property type="term" value="C:membrane"/>
    <property type="evidence" value="ECO:0007669"/>
    <property type="project" value="UniProtKB-SubCell"/>
</dbReference>
<keyword evidence="4 5" id="KW-0472">Membrane</keyword>
<dbReference type="Proteomes" id="UP000028525">
    <property type="component" value="Unassembled WGS sequence"/>
</dbReference>
<dbReference type="EMBL" id="JPME01000006">
    <property type="protein sequence ID" value="KEZ91203.1"/>
    <property type="molecule type" value="Genomic_DNA"/>
</dbReference>